<dbReference type="AlphaFoldDB" id="A0A316AAA6"/>
<keyword evidence="2" id="KW-1185">Reference proteome</keyword>
<evidence type="ECO:0000313" key="1">
    <source>
        <dbReference type="EMBL" id="PWJ54472.1"/>
    </source>
</evidence>
<reference evidence="1 2" key="1">
    <citation type="submission" date="2018-03" db="EMBL/GenBank/DDBJ databases">
        <title>Genomic Encyclopedia of Archaeal and Bacterial Type Strains, Phase II (KMG-II): from individual species to whole genera.</title>
        <authorList>
            <person name="Goeker M."/>
        </authorList>
    </citation>
    <scope>NUCLEOTIDE SEQUENCE [LARGE SCALE GENOMIC DNA]</scope>
    <source>
        <strain evidence="1 2">DSM 100346</strain>
    </source>
</reference>
<organism evidence="1 2">
    <name type="scientific">Dyadobacter jejuensis</name>
    <dbReference type="NCBI Taxonomy" id="1082580"/>
    <lineage>
        <taxon>Bacteria</taxon>
        <taxon>Pseudomonadati</taxon>
        <taxon>Bacteroidota</taxon>
        <taxon>Cytophagia</taxon>
        <taxon>Cytophagales</taxon>
        <taxon>Spirosomataceae</taxon>
        <taxon>Dyadobacter</taxon>
    </lineage>
</organism>
<sequence>MGLLFIDSLILQRISGLSKSYLQDLQSFLLDLNIRIKISRSLPGDIDGIGEAVGSVIAQIVFDGPVTRIAYHPLT</sequence>
<accession>A0A316AAA6</accession>
<evidence type="ECO:0000313" key="2">
    <source>
        <dbReference type="Proteomes" id="UP000245880"/>
    </source>
</evidence>
<proteinExistence type="predicted"/>
<gene>
    <name evidence="1" type="ORF">CLV98_11710</name>
</gene>
<dbReference type="EMBL" id="QGDT01000017">
    <property type="protein sequence ID" value="PWJ54472.1"/>
    <property type="molecule type" value="Genomic_DNA"/>
</dbReference>
<name>A0A316AAA6_9BACT</name>
<dbReference type="Proteomes" id="UP000245880">
    <property type="component" value="Unassembled WGS sequence"/>
</dbReference>
<comment type="caution">
    <text evidence="1">The sequence shown here is derived from an EMBL/GenBank/DDBJ whole genome shotgun (WGS) entry which is preliminary data.</text>
</comment>
<protein>
    <submittedName>
        <fullName evidence="1">Uncharacterized protein</fullName>
    </submittedName>
</protein>